<accession>E6TUH4</accession>
<keyword evidence="1" id="KW-0472">Membrane</keyword>
<dbReference type="Proteomes" id="UP000001401">
    <property type="component" value="Chromosome"/>
</dbReference>
<evidence type="ECO:0000313" key="3">
    <source>
        <dbReference type="Proteomes" id="UP000001401"/>
    </source>
</evidence>
<sequence length="185" mass="21532">MNCWRTISIEDEFGKDRLWCMSIFVMLFYFILHFVIFRTFITQSEVLNDLGLIFLVFLILIVGPTHVFLHCLPIWLFGKKAAFSIRKSRWPFIYFSSKQALSKQLILLSMSLPTITITAVCISLSFYFPQWVHYFAMIAALNMGMSVNDLLNLKQISCAPKSAVIEEHQNGYHILCQNQFIDNRS</sequence>
<keyword evidence="1" id="KW-1133">Transmembrane helix</keyword>
<proteinExistence type="predicted"/>
<evidence type="ECO:0000256" key="1">
    <source>
        <dbReference type="SAM" id="Phobius"/>
    </source>
</evidence>
<dbReference type="InterPro" id="IPR021683">
    <property type="entry name" value="DUF3267"/>
</dbReference>
<dbReference type="HOGENOM" id="CLU_105877_0_0_9"/>
<feature type="transmembrane region" description="Helical" evidence="1">
    <location>
        <begin position="53"/>
        <end position="77"/>
    </location>
</feature>
<feature type="transmembrane region" description="Helical" evidence="1">
    <location>
        <begin position="18"/>
        <end position="41"/>
    </location>
</feature>
<organism evidence="2 3">
    <name type="scientific">Evansella cellulosilytica (strain ATCC 21833 / DSM 2522 / FERM P-1141 / JCM 9156 / N-4)</name>
    <name type="common">Bacillus cellulosilyticus</name>
    <dbReference type="NCBI Taxonomy" id="649639"/>
    <lineage>
        <taxon>Bacteria</taxon>
        <taxon>Bacillati</taxon>
        <taxon>Bacillota</taxon>
        <taxon>Bacilli</taxon>
        <taxon>Bacillales</taxon>
        <taxon>Bacillaceae</taxon>
        <taxon>Evansella</taxon>
    </lineage>
</organism>
<dbReference type="Pfam" id="PF11667">
    <property type="entry name" value="DUF3267"/>
    <property type="match status" value="1"/>
</dbReference>
<feature type="transmembrane region" description="Helical" evidence="1">
    <location>
        <begin position="134"/>
        <end position="151"/>
    </location>
</feature>
<evidence type="ECO:0008006" key="4">
    <source>
        <dbReference type="Google" id="ProtNLM"/>
    </source>
</evidence>
<gene>
    <name evidence="2" type="ordered locus">Bcell_1467</name>
</gene>
<feature type="transmembrane region" description="Helical" evidence="1">
    <location>
        <begin position="105"/>
        <end position="128"/>
    </location>
</feature>
<dbReference type="eggNOG" id="ENOG502ZR52">
    <property type="taxonomic scope" value="Bacteria"/>
</dbReference>
<keyword evidence="3" id="KW-1185">Reference proteome</keyword>
<dbReference type="OrthoDB" id="2360495at2"/>
<dbReference type="STRING" id="649639.Bcell_1467"/>
<dbReference type="AlphaFoldDB" id="E6TUH4"/>
<dbReference type="KEGG" id="bco:Bcell_1467"/>
<evidence type="ECO:0000313" key="2">
    <source>
        <dbReference type="EMBL" id="ADU29730.1"/>
    </source>
</evidence>
<protein>
    <recommendedName>
        <fullName evidence="4">DUF3267 domain-containing protein</fullName>
    </recommendedName>
</protein>
<name>E6TUH4_EVAC2</name>
<reference evidence="2" key="1">
    <citation type="submission" date="2010-12" db="EMBL/GenBank/DDBJ databases">
        <title>Complete sequence of Bacillus cellulosilyticus DSM 2522.</title>
        <authorList>
            <consortium name="US DOE Joint Genome Institute"/>
            <person name="Lucas S."/>
            <person name="Copeland A."/>
            <person name="Lapidus A."/>
            <person name="Cheng J.-F."/>
            <person name="Bruce D."/>
            <person name="Goodwin L."/>
            <person name="Pitluck S."/>
            <person name="Chertkov O."/>
            <person name="Detter J.C."/>
            <person name="Han C."/>
            <person name="Tapia R."/>
            <person name="Land M."/>
            <person name="Hauser L."/>
            <person name="Jeffries C."/>
            <person name="Kyrpides N."/>
            <person name="Ivanova N."/>
            <person name="Mikhailova N."/>
            <person name="Brumm P."/>
            <person name="Mead D."/>
            <person name="Woyke T."/>
        </authorList>
    </citation>
    <scope>NUCLEOTIDE SEQUENCE [LARGE SCALE GENOMIC DNA]</scope>
    <source>
        <strain evidence="2">DSM 2522</strain>
    </source>
</reference>
<keyword evidence="1" id="KW-0812">Transmembrane</keyword>
<dbReference type="EMBL" id="CP002394">
    <property type="protein sequence ID" value="ADU29730.1"/>
    <property type="molecule type" value="Genomic_DNA"/>
</dbReference>
<dbReference type="RefSeq" id="WP_013488067.1">
    <property type="nucleotide sequence ID" value="NC_014829.1"/>
</dbReference>